<dbReference type="EMBL" id="CM044703">
    <property type="protein sequence ID" value="KAI5674406.1"/>
    <property type="molecule type" value="Genomic_DNA"/>
</dbReference>
<keyword evidence="2" id="KW-1185">Reference proteome</keyword>
<reference evidence="2" key="1">
    <citation type="journal article" date="2023" name="Nat. Plants">
        <title>Single-cell RNA sequencing provides a high-resolution roadmap for understanding the multicellular compartmentation of specialized metabolism.</title>
        <authorList>
            <person name="Sun S."/>
            <person name="Shen X."/>
            <person name="Li Y."/>
            <person name="Li Y."/>
            <person name="Wang S."/>
            <person name="Li R."/>
            <person name="Zhang H."/>
            <person name="Shen G."/>
            <person name="Guo B."/>
            <person name="Wei J."/>
            <person name="Xu J."/>
            <person name="St-Pierre B."/>
            <person name="Chen S."/>
            <person name="Sun C."/>
        </authorList>
    </citation>
    <scope>NUCLEOTIDE SEQUENCE [LARGE SCALE GENOMIC DNA]</scope>
</reference>
<protein>
    <submittedName>
        <fullName evidence="1">Uncharacterized protein</fullName>
    </submittedName>
</protein>
<gene>
    <name evidence="1" type="ORF">M9H77_14770</name>
</gene>
<sequence length="286" mass="30120">MPSNMNGSSTYAAASPSIRRLEGKVAIITGGASGFGESTARLFIRHGAKVIIADVQDNLGNSLCEELGTPENISYVHCDVTKDTDVQDLINSAISKYGKLDIMYNNAGIPGNLDFSIVDSDNENFKNVFNVNVYGAFLGAKYAAKVMIPSQNGVILFTSSLASVTSGESPHSYTVSKHAIVGLTKNLCVELGRYGIRVNCISPCAVATPLLQKALGLDKSDVEGIICASANLKGVVPTSEDVAEAALFLCSDGARFVSGVNLVVDGGYSTTNQSYMNIIKSLMPSN</sequence>
<dbReference type="Proteomes" id="UP001060085">
    <property type="component" value="Linkage Group LG03"/>
</dbReference>
<name>A0ACC0BP24_CATRO</name>
<organism evidence="1 2">
    <name type="scientific">Catharanthus roseus</name>
    <name type="common">Madagascar periwinkle</name>
    <name type="synonym">Vinca rosea</name>
    <dbReference type="NCBI Taxonomy" id="4058"/>
    <lineage>
        <taxon>Eukaryota</taxon>
        <taxon>Viridiplantae</taxon>
        <taxon>Streptophyta</taxon>
        <taxon>Embryophyta</taxon>
        <taxon>Tracheophyta</taxon>
        <taxon>Spermatophyta</taxon>
        <taxon>Magnoliopsida</taxon>
        <taxon>eudicotyledons</taxon>
        <taxon>Gunneridae</taxon>
        <taxon>Pentapetalae</taxon>
        <taxon>asterids</taxon>
        <taxon>lamiids</taxon>
        <taxon>Gentianales</taxon>
        <taxon>Apocynaceae</taxon>
        <taxon>Rauvolfioideae</taxon>
        <taxon>Vinceae</taxon>
        <taxon>Catharanthinae</taxon>
        <taxon>Catharanthus</taxon>
    </lineage>
</organism>
<comment type="caution">
    <text evidence="1">The sequence shown here is derived from an EMBL/GenBank/DDBJ whole genome shotgun (WGS) entry which is preliminary data.</text>
</comment>
<proteinExistence type="predicted"/>
<accession>A0ACC0BP24</accession>
<evidence type="ECO:0000313" key="1">
    <source>
        <dbReference type="EMBL" id="KAI5674406.1"/>
    </source>
</evidence>
<evidence type="ECO:0000313" key="2">
    <source>
        <dbReference type="Proteomes" id="UP001060085"/>
    </source>
</evidence>